<dbReference type="InterPro" id="IPR027417">
    <property type="entry name" value="P-loop_NTPase"/>
</dbReference>
<evidence type="ECO:0000313" key="2">
    <source>
        <dbReference type="Proteomes" id="UP000887574"/>
    </source>
</evidence>
<dbReference type="AlphaFoldDB" id="A0A915E5A0"/>
<organism evidence="2 3">
    <name type="scientific">Ditylenchus dipsaci</name>
    <dbReference type="NCBI Taxonomy" id="166011"/>
    <lineage>
        <taxon>Eukaryota</taxon>
        <taxon>Metazoa</taxon>
        <taxon>Ecdysozoa</taxon>
        <taxon>Nematoda</taxon>
        <taxon>Chromadorea</taxon>
        <taxon>Rhabditida</taxon>
        <taxon>Tylenchina</taxon>
        <taxon>Tylenchomorpha</taxon>
        <taxon>Sphaerularioidea</taxon>
        <taxon>Anguinidae</taxon>
        <taxon>Anguininae</taxon>
        <taxon>Ditylenchus</taxon>
    </lineage>
</organism>
<dbReference type="Proteomes" id="UP000887574">
    <property type="component" value="Unplaced"/>
</dbReference>
<keyword evidence="2" id="KW-1185">Reference proteome</keyword>
<accession>A0A915E5A0</accession>
<evidence type="ECO:0000313" key="3">
    <source>
        <dbReference type="WBParaSite" id="jg26628"/>
    </source>
</evidence>
<name>A0A915E5A0_9BILA</name>
<protein>
    <submittedName>
        <fullName evidence="3">RNA helicase</fullName>
    </submittedName>
</protein>
<dbReference type="WBParaSite" id="jg26628">
    <property type="protein sequence ID" value="jg26628"/>
    <property type="gene ID" value="jg26628"/>
</dbReference>
<proteinExistence type="predicted"/>
<reference evidence="3" key="1">
    <citation type="submission" date="2022-11" db="UniProtKB">
        <authorList>
            <consortium name="WormBaseParasite"/>
        </authorList>
    </citation>
    <scope>IDENTIFICATION</scope>
</reference>
<sequence>MFFRSFSQIKCKIQAGWAIVWFCRGALRGISRGGFIPKQSGLAVNDFGDNSLFNRDNKDYAPPSSGIRGFGRGAGASFGRGGEVGSGNFVPSAQEDNHASLLGNLSVVETLVHLLKAEIMFLCLLRVSSVFSSRGGQGGNRSRGGAFGSSINNEDFSSGYGSSFGKQNQFSSNEDTRGGNRFQDTGEGRPPPRNFAPPARRVDDLFKEDADHAESYALIADDDGVTVSGANIEHTAIIVEDAGFQPKLFFNIVERAKYIRPRKIQAMTIPFIMDGRDVKGHAETGSGRLQRFCCQLSIRS</sequence>
<feature type="region of interest" description="Disordered" evidence="1">
    <location>
        <begin position="162"/>
        <end position="199"/>
    </location>
</feature>
<evidence type="ECO:0000256" key="1">
    <source>
        <dbReference type="SAM" id="MobiDB-lite"/>
    </source>
</evidence>
<dbReference type="SUPFAM" id="SSF52540">
    <property type="entry name" value="P-loop containing nucleoside triphosphate hydrolases"/>
    <property type="match status" value="1"/>
</dbReference>
<dbReference type="Gene3D" id="3.40.50.300">
    <property type="entry name" value="P-loop containing nucleotide triphosphate hydrolases"/>
    <property type="match status" value="1"/>
</dbReference>
<feature type="compositionally biased region" description="Polar residues" evidence="1">
    <location>
        <begin position="162"/>
        <end position="173"/>
    </location>
</feature>